<dbReference type="GO" id="GO:0003950">
    <property type="term" value="F:NAD+ poly-ADP-ribosyltransferase activity"/>
    <property type="evidence" value="ECO:0007669"/>
    <property type="project" value="InterPro"/>
</dbReference>
<dbReference type="Gene3D" id="3.90.228.10">
    <property type="match status" value="1"/>
</dbReference>
<keyword evidence="4" id="KW-1185">Reference proteome</keyword>
<organism evidence="3 4">
    <name type="scientific">Fusarium floridanum</name>
    <dbReference type="NCBI Taxonomy" id="1325733"/>
    <lineage>
        <taxon>Eukaryota</taxon>
        <taxon>Fungi</taxon>
        <taxon>Dikarya</taxon>
        <taxon>Ascomycota</taxon>
        <taxon>Pezizomycotina</taxon>
        <taxon>Sordariomycetes</taxon>
        <taxon>Hypocreomycetidae</taxon>
        <taxon>Hypocreales</taxon>
        <taxon>Nectriaceae</taxon>
        <taxon>Fusarium</taxon>
        <taxon>Fusarium solani species complex</taxon>
    </lineage>
</organism>
<dbReference type="PROSITE" id="PS00028">
    <property type="entry name" value="ZINC_FINGER_C2H2_1"/>
    <property type="match status" value="2"/>
</dbReference>
<dbReference type="SUPFAM" id="SSF56399">
    <property type="entry name" value="ADP-ribosylation"/>
    <property type="match status" value="1"/>
</dbReference>
<dbReference type="InterPro" id="IPR012317">
    <property type="entry name" value="Poly(ADP-ribose)pol_cat_dom"/>
</dbReference>
<sequence>MSFGNQYSGNTGHWGPRYDCWGCNETFPSQDEVNLHMENARHWQIRVFCEDCKVLFYTKQHVDEHLKSNICSRRFYFTPGENFLGQGPFGSKTTQSSSSGMNFSCETCNIEFQSQKDADIHREVYRHMKPSMIDGVELVTKNHIYRDRIEKLFVDGWRDTTKTSSIKCIYLHTQRAKELVDYLRRGEASVLFHGTQRACHVGDRDHPLRVCNNVECHLCGILRDGFKLDRAGSKGMFGPGIYTTDVSSKADKFVMNHHMHSKMHVMLLCAVLPGRSEKLYRADRERRGPSTGYQSVEGAVFAEGGALKYPEIVLYSENRVVPFGMIVYTRKGWKPL</sequence>
<dbReference type="GO" id="GO:0008270">
    <property type="term" value="F:zinc ion binding"/>
    <property type="evidence" value="ECO:0007669"/>
    <property type="project" value="UniProtKB-KW"/>
</dbReference>
<dbReference type="Pfam" id="PF12874">
    <property type="entry name" value="zf-met"/>
    <property type="match status" value="2"/>
</dbReference>
<feature type="domain" description="C2H2-type" evidence="2">
    <location>
        <begin position="103"/>
        <end position="130"/>
    </location>
</feature>
<dbReference type="AlphaFoldDB" id="A0A428RGK5"/>
<dbReference type="PROSITE" id="PS50157">
    <property type="entry name" value="ZINC_FINGER_C2H2_2"/>
    <property type="match status" value="1"/>
</dbReference>
<dbReference type="SMART" id="SM00355">
    <property type="entry name" value="ZnF_C2H2"/>
    <property type="match status" value="3"/>
</dbReference>
<proteinExistence type="predicted"/>
<protein>
    <recommendedName>
        <fullName evidence="2">C2H2-type domain-containing protein</fullName>
    </recommendedName>
</protein>
<evidence type="ECO:0000256" key="1">
    <source>
        <dbReference type="PROSITE-ProRule" id="PRU00042"/>
    </source>
</evidence>
<dbReference type="InterPro" id="IPR013087">
    <property type="entry name" value="Znf_C2H2_type"/>
</dbReference>
<keyword evidence="1" id="KW-0479">Metal-binding</keyword>
<evidence type="ECO:0000313" key="3">
    <source>
        <dbReference type="EMBL" id="RSL76660.1"/>
    </source>
</evidence>
<accession>A0A428RGK5</accession>
<keyword evidence="1" id="KW-0863">Zinc-finger</keyword>
<dbReference type="PANTHER" id="PTHR31681:SF3">
    <property type="entry name" value="OS04G0690100 PROTEIN"/>
    <property type="match status" value="1"/>
</dbReference>
<dbReference type="PANTHER" id="PTHR31681">
    <property type="entry name" value="C2H2-LIKE ZINC FINGER PROTEIN"/>
    <property type="match status" value="1"/>
</dbReference>
<evidence type="ECO:0000259" key="2">
    <source>
        <dbReference type="PROSITE" id="PS50157"/>
    </source>
</evidence>
<name>A0A428RGK5_9HYPO</name>
<comment type="caution">
    <text evidence="3">The sequence shown here is derived from an EMBL/GenBank/DDBJ whole genome shotgun (WGS) entry which is preliminary data.</text>
</comment>
<evidence type="ECO:0000313" key="4">
    <source>
        <dbReference type="Proteomes" id="UP000287972"/>
    </source>
</evidence>
<reference evidence="3 4" key="1">
    <citation type="submission" date="2017-06" db="EMBL/GenBank/DDBJ databases">
        <title>Comparative genomic analysis of Ambrosia Fusariam Clade fungi.</title>
        <authorList>
            <person name="Stajich J.E."/>
            <person name="Carrillo J."/>
            <person name="Kijimoto T."/>
            <person name="Eskalen A."/>
            <person name="O'Donnell K."/>
            <person name="Kasson M."/>
        </authorList>
    </citation>
    <scope>NUCLEOTIDE SEQUENCE [LARGE SCALE GENOMIC DNA]</scope>
    <source>
        <strain evidence="3 4">NRRL62606</strain>
    </source>
</reference>
<dbReference type="EMBL" id="NKCL01000284">
    <property type="protein sequence ID" value="RSL76660.1"/>
    <property type="molecule type" value="Genomic_DNA"/>
</dbReference>
<dbReference type="Pfam" id="PF00644">
    <property type="entry name" value="PARP"/>
    <property type="match status" value="1"/>
</dbReference>
<gene>
    <name evidence="3" type="ORF">CEP51_009760</name>
</gene>
<dbReference type="Proteomes" id="UP000287972">
    <property type="component" value="Unassembled WGS sequence"/>
</dbReference>
<keyword evidence="1" id="KW-0862">Zinc</keyword>